<dbReference type="GO" id="GO:0005758">
    <property type="term" value="C:mitochondrial intermembrane space"/>
    <property type="evidence" value="ECO:0007669"/>
    <property type="project" value="TreeGrafter"/>
</dbReference>
<evidence type="ECO:0000313" key="8">
    <source>
        <dbReference type="EMBL" id="CEH18918.1"/>
    </source>
</evidence>
<dbReference type="PANTHER" id="PTHR21058:SF0">
    <property type="entry name" value="6,7-DIMETHYL-8-RIBITYLLUMAZINE SYNTHASE"/>
    <property type="match status" value="1"/>
</dbReference>
<comment type="function">
    <text evidence="7">Catalyzes the formation of 6,7-dimethyl-8-ribityllumazine by condensation of 5-amino-6-(D-ribitylamino)uracil with 3,4-dihydroxy-2-butanone 4-phosphate. This is the penultimate step in the biosynthesis of riboflavin.</text>
</comment>
<reference evidence="8 9" key="1">
    <citation type="submission" date="2014-09" db="EMBL/GenBank/DDBJ databases">
        <authorList>
            <person name="Magalhaes I.L.F."/>
            <person name="Oliveira U."/>
            <person name="Santos F.R."/>
            <person name="Vidigal T.H.D.A."/>
            <person name="Brescovit A.D."/>
            <person name="Santos A.J."/>
        </authorList>
    </citation>
    <scope>NUCLEOTIDE SEQUENCE [LARGE SCALE GENOMIC DNA]</scope>
</reference>
<dbReference type="InterPro" id="IPR002180">
    <property type="entry name" value="LS/RS"/>
</dbReference>
<proteinExistence type="inferred from homology"/>
<dbReference type="GO" id="GO:0009349">
    <property type="term" value="C:riboflavin synthase complex"/>
    <property type="evidence" value="ECO:0007669"/>
    <property type="project" value="UniProtKB-UniRule"/>
</dbReference>
<dbReference type="NCBIfam" id="TIGR00114">
    <property type="entry name" value="lumazine-synth"/>
    <property type="match status" value="1"/>
</dbReference>
<keyword evidence="4 7" id="KW-0686">Riboflavin biosynthesis</keyword>
<name>A0A0P1BPN6_9BASI</name>
<sequence>MLEKRPAAAPTSFPLASTLRIGIVHARWNTECIDALVKGSVDSLLKSGVKKENIHIESVPGSWELPHGTSRMIAASQIQASSAATDLMGATSLLDGEDSKPESQTSSGPLDAIISIGVLIKGSTMHFEYISEACVHGLMRIGLDTNVPVILGVLTALTEEQAKQRSGIGANAHNHGEDWGTAAVEMASKTKGWAEGKLAK</sequence>
<protein>
    <recommendedName>
        <fullName evidence="3 7">6,7-dimethyl-8-ribityllumazine synthase</fullName>
        <shortName evidence="7">DMRL synthase</shortName>
        <ecNumber evidence="3 7">2.5.1.78</ecNumber>
    </recommendedName>
</protein>
<evidence type="ECO:0000256" key="7">
    <source>
        <dbReference type="RuleBase" id="RU003795"/>
    </source>
</evidence>
<dbReference type="GO" id="GO:0000906">
    <property type="term" value="F:6,7-dimethyl-8-ribityllumazine synthase activity"/>
    <property type="evidence" value="ECO:0007669"/>
    <property type="project" value="UniProtKB-EC"/>
</dbReference>
<evidence type="ECO:0000256" key="1">
    <source>
        <dbReference type="ARBA" id="ARBA00004917"/>
    </source>
</evidence>
<dbReference type="PANTHER" id="PTHR21058">
    <property type="entry name" value="6,7-DIMETHYL-8-RIBITYLLUMAZINE SYNTHASE DMRL SYNTHASE LUMAZINE SYNTHASE"/>
    <property type="match status" value="1"/>
</dbReference>
<comment type="pathway">
    <text evidence="1 7">Cofactor biosynthesis; riboflavin biosynthesis; riboflavin from 2-hydroxy-3-oxobutyl phosphate and 5-amino-6-(D-ribitylamino)uracil: step 1/2.</text>
</comment>
<dbReference type="Gene3D" id="3.40.50.960">
    <property type="entry name" value="Lumazine/riboflavin synthase"/>
    <property type="match status" value="1"/>
</dbReference>
<accession>A0A0P1BPN6</accession>
<dbReference type="CDD" id="cd09209">
    <property type="entry name" value="Lumazine_synthase-I"/>
    <property type="match status" value="1"/>
</dbReference>
<keyword evidence="5 7" id="KW-0808">Transferase</keyword>
<dbReference type="InterPro" id="IPR036467">
    <property type="entry name" value="LS/RS_sf"/>
</dbReference>
<dbReference type="UniPathway" id="UPA00275">
    <property type="reaction ID" value="UER00404"/>
</dbReference>
<dbReference type="Proteomes" id="UP000054845">
    <property type="component" value="Unassembled WGS sequence"/>
</dbReference>
<evidence type="ECO:0000256" key="2">
    <source>
        <dbReference type="ARBA" id="ARBA00007424"/>
    </source>
</evidence>
<organism evidence="8 9">
    <name type="scientific">Ceraceosorus bombacis</name>
    <dbReference type="NCBI Taxonomy" id="401625"/>
    <lineage>
        <taxon>Eukaryota</taxon>
        <taxon>Fungi</taxon>
        <taxon>Dikarya</taxon>
        <taxon>Basidiomycota</taxon>
        <taxon>Ustilaginomycotina</taxon>
        <taxon>Exobasidiomycetes</taxon>
        <taxon>Ceraceosorales</taxon>
        <taxon>Ceraceosoraceae</taxon>
        <taxon>Ceraceosorus</taxon>
    </lineage>
</organism>
<dbReference type="STRING" id="401625.A0A0P1BPN6"/>
<dbReference type="Pfam" id="PF00885">
    <property type="entry name" value="DMRL_synthase"/>
    <property type="match status" value="2"/>
</dbReference>
<keyword evidence="9" id="KW-1185">Reference proteome</keyword>
<dbReference type="AlphaFoldDB" id="A0A0P1BPN6"/>
<dbReference type="HAMAP" id="MF_00178">
    <property type="entry name" value="Lumazine_synth"/>
    <property type="match status" value="1"/>
</dbReference>
<dbReference type="EMBL" id="CCYA01000276">
    <property type="protein sequence ID" value="CEH18918.1"/>
    <property type="molecule type" value="Genomic_DNA"/>
</dbReference>
<dbReference type="GO" id="GO:0009231">
    <property type="term" value="P:riboflavin biosynthetic process"/>
    <property type="evidence" value="ECO:0007669"/>
    <property type="project" value="UniProtKB-UniPathway"/>
</dbReference>
<comment type="catalytic activity">
    <reaction evidence="6 7">
        <text>(2S)-2-hydroxy-3-oxobutyl phosphate + 5-amino-6-(D-ribitylamino)uracil = 6,7-dimethyl-8-(1-D-ribityl)lumazine + phosphate + 2 H2O + H(+)</text>
        <dbReference type="Rhea" id="RHEA:26152"/>
        <dbReference type="ChEBI" id="CHEBI:15377"/>
        <dbReference type="ChEBI" id="CHEBI:15378"/>
        <dbReference type="ChEBI" id="CHEBI:15934"/>
        <dbReference type="ChEBI" id="CHEBI:43474"/>
        <dbReference type="ChEBI" id="CHEBI:58201"/>
        <dbReference type="ChEBI" id="CHEBI:58830"/>
        <dbReference type="EC" id="2.5.1.78"/>
    </reaction>
</comment>
<evidence type="ECO:0000256" key="5">
    <source>
        <dbReference type="ARBA" id="ARBA00022679"/>
    </source>
</evidence>
<dbReference type="EC" id="2.5.1.78" evidence="3 7"/>
<dbReference type="OrthoDB" id="2965at2759"/>
<dbReference type="SUPFAM" id="SSF52121">
    <property type="entry name" value="Lumazine synthase"/>
    <property type="match status" value="1"/>
</dbReference>
<dbReference type="InterPro" id="IPR034964">
    <property type="entry name" value="LS"/>
</dbReference>
<evidence type="ECO:0000256" key="4">
    <source>
        <dbReference type="ARBA" id="ARBA00022619"/>
    </source>
</evidence>
<comment type="similarity">
    <text evidence="2 7">Belongs to the DMRL synthase family.</text>
</comment>
<evidence type="ECO:0000256" key="6">
    <source>
        <dbReference type="ARBA" id="ARBA00048785"/>
    </source>
</evidence>
<evidence type="ECO:0000313" key="9">
    <source>
        <dbReference type="Proteomes" id="UP000054845"/>
    </source>
</evidence>
<evidence type="ECO:0000256" key="3">
    <source>
        <dbReference type="ARBA" id="ARBA00012664"/>
    </source>
</evidence>